<proteinExistence type="predicted"/>
<gene>
    <name evidence="1" type="ordered locus">MHF_0810</name>
</gene>
<evidence type="ECO:0000313" key="1">
    <source>
        <dbReference type="EMBL" id="AEG73074.1"/>
    </source>
</evidence>
<dbReference type="KEGG" id="mhf:MHF_0810"/>
<name>F6FIM6_MYCHI</name>
<protein>
    <submittedName>
        <fullName evidence="1">Uncharacterized protein</fullName>
    </submittedName>
</protein>
<dbReference type="HOGENOM" id="CLU_096783_0_0_14"/>
<organism evidence="1 2">
    <name type="scientific">Mycoplasma haemofelis (strain Ohio2)</name>
    <dbReference type="NCBI Taxonomy" id="859194"/>
    <lineage>
        <taxon>Bacteria</taxon>
        <taxon>Bacillati</taxon>
        <taxon>Mycoplasmatota</taxon>
        <taxon>Mollicutes</taxon>
        <taxon>Mycoplasmataceae</taxon>
        <taxon>Mycoplasma</taxon>
    </lineage>
</organism>
<reference evidence="1 2" key="1">
    <citation type="journal article" date="2011" name="J. Bacteriol.">
        <title>Complete genome sequences of two hemotropic Mycoplasmas, Mycoplasma haemofelis strain Ohio2 and Mycoplasma suis strain Illinois.</title>
        <authorList>
            <person name="Messick J.B."/>
            <person name="Santos A.P."/>
            <person name="Guimaraes A.M."/>
        </authorList>
    </citation>
    <scope>NUCLEOTIDE SEQUENCE [LARGE SCALE GENOMIC DNA]</scope>
    <source>
        <strain evidence="1 2">Ohio2</strain>
    </source>
</reference>
<dbReference type="BioCyc" id="MHAE859194:G1GR7-808-MONOMER"/>
<accession>F6FIM6</accession>
<sequence length="206" mass="22949">MNKLIPITTAGGLGAAGVGGYSLWQLNQKVTFAEQYKNSLLKLEKTDSILSSKFTGLQNKTPKHPKLSEAARRFSETEVAKDLHVEGCKDIYSSPVDSSEYFDDFKKYCSKAIKDVVSNIIAVEKTDTGKWNPKLTLLRSHSEAKDGKLDDKLDALKKSLPASSSGSDNFDDNKRESLKQWCDGIKETLFISDEEIPLKQFKLYCA</sequence>
<dbReference type="EMBL" id="CP002808">
    <property type="protein sequence ID" value="AEG73074.1"/>
    <property type="molecule type" value="Genomic_DNA"/>
</dbReference>
<evidence type="ECO:0000313" key="2">
    <source>
        <dbReference type="Proteomes" id="UP000007952"/>
    </source>
</evidence>
<dbReference type="Proteomes" id="UP000007952">
    <property type="component" value="Chromosome"/>
</dbReference>
<reference key="2">
    <citation type="submission" date="2011-05" db="EMBL/GenBank/DDBJ databases">
        <title>The Genome of Mycoplasma haemofelis Strain Ohio2, a pathogenic hemoplasma of the cat.</title>
        <authorList>
            <person name="Santos A.P."/>
            <person name="Guimaraes A.M.S."/>
            <person name="SanMiguel P.J."/>
            <person name="Martin S.W."/>
            <person name="Messick J.B."/>
        </authorList>
    </citation>
    <scope>NUCLEOTIDE SEQUENCE</scope>
    <source>
        <strain>Ohio2</strain>
    </source>
</reference>
<dbReference type="AlphaFoldDB" id="F6FIM6"/>
<dbReference type="STRING" id="859194.MHF_0810"/>